<dbReference type="InterPro" id="IPR035992">
    <property type="entry name" value="Ricin_B-like_lectins"/>
</dbReference>
<dbReference type="RefSeq" id="WP_242713845.1">
    <property type="nucleotide sequence ID" value="NZ_JALDAX010000039.1"/>
</dbReference>
<comment type="caution">
    <text evidence="3">The sequence shown here is derived from an EMBL/GenBank/DDBJ whole genome shotgun (WGS) entry which is preliminary data.</text>
</comment>
<dbReference type="EMBL" id="JALDAX010000039">
    <property type="protein sequence ID" value="MCI3246513.1"/>
    <property type="molecule type" value="Genomic_DNA"/>
</dbReference>
<feature type="signal peptide" evidence="1">
    <location>
        <begin position="1"/>
        <end position="27"/>
    </location>
</feature>
<protein>
    <submittedName>
        <fullName evidence="3">RICIN domain-containing protein</fullName>
    </submittedName>
</protein>
<dbReference type="SMART" id="SM00458">
    <property type="entry name" value="RICIN"/>
    <property type="match status" value="1"/>
</dbReference>
<dbReference type="Pfam" id="PF00652">
    <property type="entry name" value="Ricin_B_lectin"/>
    <property type="match status" value="1"/>
</dbReference>
<gene>
    <name evidence="3" type="ORF">MQN93_43230</name>
</gene>
<dbReference type="Gene3D" id="2.80.10.50">
    <property type="match status" value="1"/>
</dbReference>
<organism evidence="3 4">
    <name type="scientific">Streptomyces spinosisporus</name>
    <dbReference type="NCBI Taxonomy" id="2927582"/>
    <lineage>
        <taxon>Bacteria</taxon>
        <taxon>Bacillati</taxon>
        <taxon>Actinomycetota</taxon>
        <taxon>Actinomycetes</taxon>
        <taxon>Kitasatosporales</taxon>
        <taxon>Streptomycetaceae</taxon>
        <taxon>Streptomyces</taxon>
    </lineage>
</organism>
<dbReference type="PROSITE" id="PS50231">
    <property type="entry name" value="RICIN_B_LECTIN"/>
    <property type="match status" value="1"/>
</dbReference>
<reference evidence="3" key="1">
    <citation type="submission" date="2022-03" db="EMBL/GenBank/DDBJ databases">
        <title>Streptomyces 7R015 and 7R016 isolated from Barleria lupulina in Thailand.</title>
        <authorList>
            <person name="Kanchanasin P."/>
            <person name="Phongsopitanun W."/>
            <person name="Tanasupawat S."/>
        </authorList>
    </citation>
    <scope>NUCLEOTIDE SEQUENCE</scope>
    <source>
        <strain evidence="3">7R016</strain>
    </source>
</reference>
<dbReference type="SUPFAM" id="SSF50370">
    <property type="entry name" value="Ricin B-like lectins"/>
    <property type="match status" value="1"/>
</dbReference>
<evidence type="ECO:0000313" key="3">
    <source>
        <dbReference type="EMBL" id="MCI3246513.1"/>
    </source>
</evidence>
<feature type="domain" description="Ricin B lectin" evidence="2">
    <location>
        <begin position="32"/>
        <end position="151"/>
    </location>
</feature>
<proteinExistence type="predicted"/>
<keyword evidence="1" id="KW-0732">Signal</keyword>
<evidence type="ECO:0000256" key="1">
    <source>
        <dbReference type="SAM" id="SignalP"/>
    </source>
</evidence>
<name>A0ABS9XWQ3_9ACTN</name>
<dbReference type="InterPro" id="IPR000772">
    <property type="entry name" value="Ricin_B_lectin"/>
</dbReference>
<feature type="chain" id="PRO_5047331994" evidence="1">
    <location>
        <begin position="28"/>
        <end position="154"/>
    </location>
</feature>
<dbReference type="Proteomes" id="UP001165270">
    <property type="component" value="Unassembled WGS sequence"/>
</dbReference>
<keyword evidence="4" id="KW-1185">Reference proteome</keyword>
<accession>A0ABS9XWQ3</accession>
<dbReference type="CDD" id="cd23415">
    <property type="entry name" value="beta-trefoil_Ricin_AH"/>
    <property type="match status" value="1"/>
</dbReference>
<sequence>MLRTLRRTGVVAALCLIAGTTADTASASSQADPVQTFRNLATGGCLDHNNIDGVRAYPCNGGAWQQWSVHVWGDSTRQLRNVATGKCLDYSELGGDTIVGSPCNTSTSESWYVLYQGVGGIAFKNQFSGRCLSANSGYMHLSSCDPNDRAESWS</sequence>
<evidence type="ECO:0000313" key="4">
    <source>
        <dbReference type="Proteomes" id="UP001165270"/>
    </source>
</evidence>
<evidence type="ECO:0000259" key="2">
    <source>
        <dbReference type="SMART" id="SM00458"/>
    </source>
</evidence>